<reference evidence="5 6" key="1">
    <citation type="submission" date="2022-03" db="EMBL/GenBank/DDBJ databases">
        <title>Parabacteroides sp. nov. isolated from swine feces.</title>
        <authorList>
            <person name="Bak J.E."/>
        </authorList>
    </citation>
    <scope>NUCLEOTIDE SEQUENCE [LARGE SCALE GENOMIC DNA]</scope>
    <source>
        <strain evidence="5 6">AGMB00274</strain>
    </source>
</reference>
<proteinExistence type="inferred from homology"/>
<dbReference type="EMBL" id="JAKZMM010000027">
    <property type="protein sequence ID" value="MCJ2381164.1"/>
    <property type="molecule type" value="Genomic_DNA"/>
</dbReference>
<gene>
    <name evidence="5" type="ORF">MUN53_11145</name>
</gene>
<dbReference type="SUPFAM" id="SSF53448">
    <property type="entry name" value="Nucleotide-diphospho-sugar transferases"/>
    <property type="match status" value="1"/>
</dbReference>
<evidence type="ECO:0000256" key="2">
    <source>
        <dbReference type="ARBA" id="ARBA00022676"/>
    </source>
</evidence>
<organism evidence="5 6">
    <name type="scientific">Parabacteroides faecalis</name>
    <dbReference type="NCBI Taxonomy" id="2924040"/>
    <lineage>
        <taxon>Bacteria</taxon>
        <taxon>Pseudomonadati</taxon>
        <taxon>Bacteroidota</taxon>
        <taxon>Bacteroidia</taxon>
        <taxon>Bacteroidales</taxon>
        <taxon>Tannerellaceae</taxon>
        <taxon>Parabacteroides</taxon>
    </lineage>
</organism>
<dbReference type="EC" id="2.4.-.-" evidence="5"/>
<dbReference type="Pfam" id="PF00535">
    <property type="entry name" value="Glycos_transf_2"/>
    <property type="match status" value="1"/>
</dbReference>
<keyword evidence="3 5" id="KW-0808">Transferase</keyword>
<evidence type="ECO:0000313" key="5">
    <source>
        <dbReference type="EMBL" id="MCJ2381164.1"/>
    </source>
</evidence>
<evidence type="ECO:0000259" key="4">
    <source>
        <dbReference type="Pfam" id="PF00535"/>
    </source>
</evidence>
<comment type="caution">
    <text evidence="5">The sequence shown here is derived from an EMBL/GenBank/DDBJ whole genome shotgun (WGS) entry which is preliminary data.</text>
</comment>
<evidence type="ECO:0000256" key="3">
    <source>
        <dbReference type="ARBA" id="ARBA00022679"/>
    </source>
</evidence>
<accession>A0ABT0C2B9</accession>
<keyword evidence="2 5" id="KW-0328">Glycosyltransferase</keyword>
<dbReference type="PANTHER" id="PTHR43685">
    <property type="entry name" value="GLYCOSYLTRANSFERASE"/>
    <property type="match status" value="1"/>
</dbReference>
<evidence type="ECO:0000313" key="6">
    <source>
        <dbReference type="Proteomes" id="UP001165444"/>
    </source>
</evidence>
<evidence type="ECO:0000256" key="1">
    <source>
        <dbReference type="ARBA" id="ARBA00006739"/>
    </source>
</evidence>
<dbReference type="Proteomes" id="UP001165444">
    <property type="component" value="Unassembled WGS sequence"/>
</dbReference>
<feature type="domain" description="Glycosyltransferase 2-like" evidence="4">
    <location>
        <begin position="9"/>
        <end position="146"/>
    </location>
</feature>
<dbReference type="InterPro" id="IPR029044">
    <property type="entry name" value="Nucleotide-diphossugar_trans"/>
</dbReference>
<keyword evidence="6" id="KW-1185">Reference proteome</keyword>
<dbReference type="InterPro" id="IPR001173">
    <property type="entry name" value="Glyco_trans_2-like"/>
</dbReference>
<dbReference type="RefSeq" id="WP_243325484.1">
    <property type="nucleotide sequence ID" value="NZ_JAKZMM010000027.1"/>
</dbReference>
<dbReference type="PANTHER" id="PTHR43685:SF5">
    <property type="entry name" value="GLYCOSYLTRANSFERASE EPSE-RELATED"/>
    <property type="match status" value="1"/>
</dbReference>
<dbReference type="GO" id="GO:0016757">
    <property type="term" value="F:glycosyltransferase activity"/>
    <property type="evidence" value="ECO:0007669"/>
    <property type="project" value="UniProtKB-KW"/>
</dbReference>
<protein>
    <submittedName>
        <fullName evidence="5">Glycosyltransferase</fullName>
        <ecNumber evidence="5">2.4.-.-</ecNumber>
    </submittedName>
</protein>
<name>A0ABT0C2B9_9BACT</name>
<dbReference type="InterPro" id="IPR050834">
    <property type="entry name" value="Glycosyltransf_2"/>
</dbReference>
<dbReference type="Gene3D" id="3.90.550.10">
    <property type="entry name" value="Spore Coat Polysaccharide Biosynthesis Protein SpsA, Chain A"/>
    <property type="match status" value="1"/>
</dbReference>
<sequence>MEGETQKFSVCMSVYKNDNTADFTDAVLSIYNQTCPPDEIILVIDGPVSMTMYDAIEVLKEKTGIMKIIPLEQNMGHAIARQTAIEIAKNDLCAVMDADDISLPDRFEKQLQAFENYPDVSVIGGFINEFIRTVDNVVGSRIVPECDIDIKNYMKSRCPMNLVTVMFKKKDIMNVGGYQDWYCEEDYYLWIRLALAGYKFYNIQENLVNVRVGEKMYQRRGGKKYFLSEARLQKYMFDHKLITYPRYIYNVLIRWIVQVAMPNKLRGWVFRKFARK</sequence>
<comment type="similarity">
    <text evidence="1">Belongs to the glycosyltransferase 2 family.</text>
</comment>